<accession>A0A4Z2D230</accession>
<reference evidence="1 2" key="1">
    <citation type="submission" date="2019-03" db="EMBL/GenBank/DDBJ databases">
        <title>An improved genome assembly of the fluke Schistosoma japonicum.</title>
        <authorList>
            <person name="Hu W."/>
            <person name="Luo F."/>
            <person name="Yin M."/>
            <person name="Mo X."/>
            <person name="Sun C."/>
            <person name="Wu Q."/>
            <person name="Zhu B."/>
            <person name="Xiang M."/>
            <person name="Wang J."/>
            <person name="Wang Y."/>
            <person name="Zhang T."/>
            <person name="Xu B."/>
            <person name="Zheng H."/>
            <person name="Feng Z."/>
        </authorList>
    </citation>
    <scope>NUCLEOTIDE SEQUENCE [LARGE SCALE GENOMIC DNA]</scope>
    <source>
        <strain evidence="1">HuSjv2</strain>
        <tissue evidence="1">Worms</tissue>
    </source>
</reference>
<evidence type="ECO:0000313" key="1">
    <source>
        <dbReference type="EMBL" id="TNN10565.1"/>
    </source>
</evidence>
<comment type="caution">
    <text evidence="1">The sequence shown here is derived from an EMBL/GenBank/DDBJ whole genome shotgun (WGS) entry which is preliminary data.</text>
</comment>
<evidence type="ECO:0000313" key="2">
    <source>
        <dbReference type="Proteomes" id="UP000311919"/>
    </source>
</evidence>
<name>A0A4Z2D230_SCHJA</name>
<sequence length="146" mass="16617">MMEVYHNHVHLTVNSTHETLQMPSGLQSVRQQLDTLTTSLVPTSDYHFQYKYSSATIHTSKEKMKARNIIDPNTKLASIESIFISHIYGIQPLMLTNSLFTSIVNHYTSITNPIFVNSLHCITSFTRLSREATQCVYALDAVIRIN</sequence>
<dbReference type="Proteomes" id="UP000311919">
    <property type="component" value="Unassembled WGS sequence"/>
</dbReference>
<dbReference type="EMBL" id="SKCS01000353">
    <property type="protein sequence ID" value="TNN10565.1"/>
    <property type="molecule type" value="Genomic_DNA"/>
</dbReference>
<protein>
    <submittedName>
        <fullName evidence="1">Uncharacterized protein</fullName>
    </submittedName>
</protein>
<gene>
    <name evidence="1" type="ORF">EWB00_005261</name>
</gene>
<dbReference type="AlphaFoldDB" id="A0A4Z2D230"/>
<proteinExistence type="predicted"/>
<keyword evidence="2" id="KW-1185">Reference proteome</keyword>
<organism evidence="1 2">
    <name type="scientific">Schistosoma japonicum</name>
    <name type="common">Blood fluke</name>
    <dbReference type="NCBI Taxonomy" id="6182"/>
    <lineage>
        <taxon>Eukaryota</taxon>
        <taxon>Metazoa</taxon>
        <taxon>Spiralia</taxon>
        <taxon>Lophotrochozoa</taxon>
        <taxon>Platyhelminthes</taxon>
        <taxon>Trematoda</taxon>
        <taxon>Digenea</taxon>
        <taxon>Strigeidida</taxon>
        <taxon>Schistosomatoidea</taxon>
        <taxon>Schistosomatidae</taxon>
        <taxon>Schistosoma</taxon>
    </lineage>
</organism>